<keyword evidence="2" id="KW-1133">Transmembrane helix</keyword>
<gene>
    <name evidence="3" type="ORF">BHAP_0796</name>
</gene>
<keyword evidence="4" id="KW-1185">Reference proteome</keyword>
<feature type="region of interest" description="Disordered" evidence="1">
    <location>
        <begin position="1"/>
        <end position="71"/>
    </location>
</feature>
<protein>
    <recommendedName>
        <fullName evidence="5">DUF4012 domain-containing protein</fullName>
    </recommendedName>
</protein>
<keyword evidence="2" id="KW-0472">Membrane</keyword>
<keyword evidence="2" id="KW-0812">Transmembrane</keyword>
<feature type="transmembrane region" description="Helical" evidence="2">
    <location>
        <begin position="90"/>
        <end position="110"/>
    </location>
</feature>
<proteinExistence type="predicted"/>
<reference evidence="3 4" key="1">
    <citation type="journal article" date="2017" name="BMC Genomics">
        <title>Comparative genomic and phylogenomic analyses of the Bifidobacteriaceae family.</title>
        <authorList>
            <person name="Lugli G.A."/>
            <person name="Milani C."/>
            <person name="Turroni F."/>
            <person name="Duranti S."/>
            <person name="Mancabelli L."/>
            <person name="Mangifesta M."/>
            <person name="Ferrario C."/>
            <person name="Modesto M."/>
            <person name="Mattarelli P."/>
            <person name="Jiri K."/>
            <person name="van Sinderen D."/>
            <person name="Ventura M."/>
        </authorList>
    </citation>
    <scope>NUCLEOTIDE SEQUENCE [LARGE SCALE GENOMIC DNA]</scope>
    <source>
        <strain evidence="3 4">DSM 100202</strain>
    </source>
</reference>
<evidence type="ECO:0000313" key="3">
    <source>
        <dbReference type="EMBL" id="OZG64904.1"/>
    </source>
</evidence>
<sequence>MTSSDDEHQQHGDEFRCDVPPAPPVPIPEVPVDDQGVDSNDPKDDGGIATPDLSGFTKSMLEDDAPHGTRRRMSAEHIARIKRKHRRRRILLVVCVLLLALIAYAAYMGYSALKVKRGIEQAVQGASAVSSAIQSGNTQAAQSAIAQFSQGIDEAYRQTSQPAWAVPTFIPYYGTDVSVVRNVIEILNTISDQALPELSTSAANLNIDSVSIKDSTISMPGLAESAENLAHASTVLNDANVELNNLPTPHIAMLANALDQATAKFGSIANLVDVFSRIAQVAPGMLDLSNSSPRTYLVIAQNNAEVRPTGGLPASWGTLSVRGGAISISDFVPETQLPLLDRPILEETTEELGLFGEKLVTTPHDVNFTPDYPRAAQLAQAMWKNAKQQDTDGVIMIDPVLLQDLLKITGGMTTSAGTRLDGTNTVQYLLHDIYYENLTPDEQDRVFSSVAHDAFQHVVSSANGKSSALLQAVMTSTSNGHLKIWSSHPDEQTHLSGSVIAGELETKPAEPTVGVYFSDGTQGKMDWYLDRSITTKKAKTLSSGAQNYSVHITMKNTLNESDVASLPRYVSGEGMSERSEDVQVGEIWTMVYVYAPADGRLVDWKLSDGKSFDTITTHKGLTVGAKRVVLKPGETFTFDVTVQASFRAVGERLAIRQTPLMRDETESSR</sequence>
<feature type="compositionally biased region" description="Basic and acidic residues" evidence="1">
    <location>
        <begin position="1"/>
        <end position="17"/>
    </location>
</feature>
<evidence type="ECO:0000313" key="4">
    <source>
        <dbReference type="Proteomes" id="UP000216074"/>
    </source>
</evidence>
<evidence type="ECO:0000256" key="2">
    <source>
        <dbReference type="SAM" id="Phobius"/>
    </source>
</evidence>
<dbReference type="InterPro" id="IPR025101">
    <property type="entry name" value="DUF4012"/>
</dbReference>
<comment type="caution">
    <text evidence="3">The sequence shown here is derived from an EMBL/GenBank/DDBJ whole genome shotgun (WGS) entry which is preliminary data.</text>
</comment>
<evidence type="ECO:0008006" key="5">
    <source>
        <dbReference type="Google" id="ProtNLM"/>
    </source>
</evidence>
<accession>A0A261G0D7</accession>
<name>A0A261G0D7_9BIFI</name>
<dbReference type="Proteomes" id="UP000216074">
    <property type="component" value="Unassembled WGS sequence"/>
</dbReference>
<dbReference type="AlphaFoldDB" id="A0A261G0D7"/>
<organism evidence="3 4">
    <name type="scientific">Bifidobacterium hapali</name>
    <dbReference type="NCBI Taxonomy" id="1630172"/>
    <lineage>
        <taxon>Bacteria</taxon>
        <taxon>Bacillati</taxon>
        <taxon>Actinomycetota</taxon>
        <taxon>Actinomycetes</taxon>
        <taxon>Bifidobacteriales</taxon>
        <taxon>Bifidobacteriaceae</taxon>
        <taxon>Bifidobacterium</taxon>
    </lineage>
</organism>
<feature type="compositionally biased region" description="Pro residues" evidence="1">
    <location>
        <begin position="20"/>
        <end position="29"/>
    </location>
</feature>
<dbReference type="EMBL" id="MWWY01000017">
    <property type="protein sequence ID" value="OZG64904.1"/>
    <property type="molecule type" value="Genomic_DNA"/>
</dbReference>
<feature type="compositionally biased region" description="Basic and acidic residues" evidence="1">
    <location>
        <begin position="60"/>
        <end position="71"/>
    </location>
</feature>
<dbReference type="Pfam" id="PF13196">
    <property type="entry name" value="DUF4012"/>
    <property type="match status" value="1"/>
</dbReference>
<evidence type="ECO:0000256" key="1">
    <source>
        <dbReference type="SAM" id="MobiDB-lite"/>
    </source>
</evidence>